<protein>
    <submittedName>
        <fullName evidence="1">Uncharacterized protein</fullName>
    </submittedName>
</protein>
<sequence length="102" mass="11310">MGEAEQLPRLRSSVFNQSIKTLVVQVLKQATQPLSANEITEQAVSLDNQPQSNQEPIEVTAKHLKAARNALNFLINDGVVNKIGSKRGEVKYLWAANQQNLE</sequence>
<reference evidence="1 2" key="1">
    <citation type="submission" date="2017-02" db="EMBL/GenBank/DDBJ databases">
        <title>Draft genome sequence of Moraxella pluranimalium CCUG 54913T type strain.</title>
        <authorList>
            <person name="Salva-Serra F."/>
            <person name="Engstrom-Jakobsson H."/>
            <person name="Thorell K."/>
            <person name="Jaen-Luchoro D."/>
            <person name="Gonzales-Siles L."/>
            <person name="Karlsson R."/>
            <person name="Yazdan S."/>
            <person name="Boulund F."/>
            <person name="Johnning A."/>
            <person name="Engstrand L."/>
            <person name="Kristiansson E."/>
            <person name="Moore E."/>
        </authorList>
    </citation>
    <scope>NUCLEOTIDE SEQUENCE [LARGE SCALE GENOMIC DNA]</scope>
    <source>
        <strain evidence="1 2">CCUG 54913</strain>
    </source>
</reference>
<dbReference type="EMBL" id="MUYU01000006">
    <property type="protein sequence ID" value="OOS25630.1"/>
    <property type="molecule type" value="Genomic_DNA"/>
</dbReference>
<keyword evidence="2" id="KW-1185">Reference proteome</keyword>
<dbReference type="OrthoDB" id="9948017at2"/>
<evidence type="ECO:0000313" key="1">
    <source>
        <dbReference type="EMBL" id="OOS25630.1"/>
    </source>
</evidence>
<name>A0A1T0CTE7_9GAMM</name>
<accession>A0A1T0CTE7</accession>
<dbReference type="AlphaFoldDB" id="A0A1T0CTE7"/>
<proteinExistence type="predicted"/>
<comment type="caution">
    <text evidence="1">The sequence shown here is derived from an EMBL/GenBank/DDBJ whole genome shotgun (WGS) entry which is preliminary data.</text>
</comment>
<organism evidence="1 2">
    <name type="scientific">Moraxella pluranimalium</name>
    <dbReference type="NCBI Taxonomy" id="470453"/>
    <lineage>
        <taxon>Bacteria</taxon>
        <taxon>Pseudomonadati</taxon>
        <taxon>Pseudomonadota</taxon>
        <taxon>Gammaproteobacteria</taxon>
        <taxon>Moraxellales</taxon>
        <taxon>Moraxellaceae</taxon>
        <taxon>Moraxella</taxon>
    </lineage>
</organism>
<dbReference type="Proteomes" id="UP000189800">
    <property type="component" value="Unassembled WGS sequence"/>
</dbReference>
<evidence type="ECO:0000313" key="2">
    <source>
        <dbReference type="Proteomes" id="UP000189800"/>
    </source>
</evidence>
<dbReference type="RefSeq" id="WP_078253386.1">
    <property type="nucleotide sequence ID" value="NZ_MUYU01000006.1"/>
</dbReference>
<gene>
    <name evidence="1" type="ORF">B0680_02050</name>
</gene>